<protein>
    <submittedName>
        <fullName evidence="2">Uncharacterized protein</fullName>
    </submittedName>
</protein>
<organism evidence="2 3">
    <name type="scientific">Desulfonema limicola</name>
    <dbReference type="NCBI Taxonomy" id="45656"/>
    <lineage>
        <taxon>Bacteria</taxon>
        <taxon>Pseudomonadati</taxon>
        <taxon>Thermodesulfobacteriota</taxon>
        <taxon>Desulfobacteria</taxon>
        <taxon>Desulfobacterales</taxon>
        <taxon>Desulfococcaceae</taxon>
        <taxon>Desulfonema</taxon>
    </lineage>
</organism>
<evidence type="ECO:0000313" key="3">
    <source>
        <dbReference type="Proteomes" id="UP000663720"/>
    </source>
</evidence>
<reference evidence="2" key="1">
    <citation type="journal article" date="2021" name="Microb. Physiol.">
        <title>Proteogenomic Insights into the Physiology of Marine, Sulfate-Reducing, Filamentous Desulfonema limicola and Desulfonema magnum.</title>
        <authorList>
            <person name="Schnaars V."/>
            <person name="Wohlbrand L."/>
            <person name="Scheve S."/>
            <person name="Hinrichs C."/>
            <person name="Reinhardt R."/>
            <person name="Rabus R."/>
        </authorList>
    </citation>
    <scope>NUCLEOTIDE SEQUENCE</scope>
    <source>
        <strain evidence="2">5ac10</strain>
    </source>
</reference>
<dbReference type="Proteomes" id="UP000663720">
    <property type="component" value="Chromosome"/>
</dbReference>
<feature type="transmembrane region" description="Helical" evidence="1">
    <location>
        <begin position="74"/>
        <end position="91"/>
    </location>
</feature>
<evidence type="ECO:0000313" key="2">
    <source>
        <dbReference type="EMBL" id="QTA81006.1"/>
    </source>
</evidence>
<feature type="transmembrane region" description="Helical" evidence="1">
    <location>
        <begin position="12"/>
        <end position="32"/>
    </location>
</feature>
<keyword evidence="1" id="KW-0812">Transmembrane</keyword>
<dbReference type="AlphaFoldDB" id="A0A975B982"/>
<proteinExistence type="predicted"/>
<keyword evidence="1" id="KW-0472">Membrane</keyword>
<keyword evidence="3" id="KW-1185">Reference proteome</keyword>
<sequence>MAKILIPLTAMYGIWIIISLVISGAGLLLPGSLAYENIISLISLVFFLCLSSLLTSIFIIYAEPELKQRHNFRKILLGLNICLNIALFLFVRKTGHTFSFIYIINTANLLIFAVLLGTWIVTPLKRPAELIPLCVIMSIADLFSVVSGPSAEIAGTIKKYYETGMQGPAPYSDFILIKFVILGIEKPVPVFGLSDWVIITFLAAFSARFAIDDNITGKSLDIMIKEKKIDFYMPVTVLGLMSAIFMAHYLGVFLPALPVIVLFFLVYIMVRYPKTRQLTKADIKLVIISSGIMGGLMMIRYYFI</sequence>
<feature type="transmembrane region" description="Helical" evidence="1">
    <location>
        <begin position="231"/>
        <end position="250"/>
    </location>
</feature>
<feature type="transmembrane region" description="Helical" evidence="1">
    <location>
        <begin position="256"/>
        <end position="273"/>
    </location>
</feature>
<feature type="transmembrane region" description="Helical" evidence="1">
    <location>
        <begin position="285"/>
        <end position="303"/>
    </location>
</feature>
<dbReference type="EMBL" id="CP061799">
    <property type="protein sequence ID" value="QTA81006.1"/>
    <property type="molecule type" value="Genomic_DNA"/>
</dbReference>
<name>A0A975B982_9BACT</name>
<evidence type="ECO:0000256" key="1">
    <source>
        <dbReference type="SAM" id="Phobius"/>
    </source>
</evidence>
<feature type="transmembrane region" description="Helical" evidence="1">
    <location>
        <begin position="190"/>
        <end position="211"/>
    </location>
</feature>
<keyword evidence="1" id="KW-1133">Transmembrane helix</keyword>
<feature type="transmembrane region" description="Helical" evidence="1">
    <location>
        <begin position="97"/>
        <end position="121"/>
    </location>
</feature>
<dbReference type="KEGG" id="dli:dnl_33270"/>
<feature type="transmembrane region" description="Helical" evidence="1">
    <location>
        <begin position="38"/>
        <end position="62"/>
    </location>
</feature>
<gene>
    <name evidence="2" type="ORF">dnl_33270</name>
</gene>
<accession>A0A975B982</accession>